<dbReference type="PANTHER" id="PTHR46825">
    <property type="entry name" value="D-ALANYL-D-ALANINE-CARBOXYPEPTIDASE/ENDOPEPTIDASE AMPH"/>
    <property type="match status" value="1"/>
</dbReference>
<keyword evidence="3" id="KW-0378">Hydrolase</keyword>
<protein>
    <submittedName>
        <fullName evidence="3">Serine hydrolase</fullName>
    </submittedName>
</protein>
<dbReference type="OrthoDB" id="9799367at2"/>
<dbReference type="PANTHER" id="PTHR46825:SF9">
    <property type="entry name" value="BETA-LACTAMASE-RELATED DOMAIN-CONTAINING PROTEIN"/>
    <property type="match status" value="1"/>
</dbReference>
<gene>
    <name evidence="3" type="ORF">C7C56_009030</name>
</gene>
<dbReference type="InterPro" id="IPR050491">
    <property type="entry name" value="AmpC-like"/>
</dbReference>
<evidence type="ECO:0000256" key="1">
    <source>
        <dbReference type="SAM" id="MobiDB-lite"/>
    </source>
</evidence>
<evidence type="ECO:0000313" key="3">
    <source>
        <dbReference type="EMBL" id="PWF49019.1"/>
    </source>
</evidence>
<dbReference type="AlphaFoldDB" id="A0A2U2HNG7"/>
<evidence type="ECO:0000313" key="4">
    <source>
        <dbReference type="Proteomes" id="UP000241421"/>
    </source>
</evidence>
<proteinExistence type="predicted"/>
<dbReference type="Gene3D" id="3.40.710.10">
    <property type="entry name" value="DD-peptidase/beta-lactamase superfamily"/>
    <property type="match status" value="1"/>
</dbReference>
<accession>A0A2U2HNG7</accession>
<comment type="caution">
    <text evidence="3">The sequence shown here is derived from an EMBL/GenBank/DDBJ whole genome shotgun (WGS) entry which is preliminary data.</text>
</comment>
<feature type="domain" description="Beta-lactamase-related" evidence="2">
    <location>
        <begin position="120"/>
        <end position="431"/>
    </location>
</feature>
<sequence length="543" mass="57141">MADSRWTGGVGARKRRLPGRCRPEVGSVSSPAALKSQNTLGAVDVSTMTRELFMIDKKPVHPRHASGPASGPARATASAGILALGAIFLLSGSLGMPAAARADPGLAQRIDAGIAPYFRPDAPGATVLVARDGKTVFRKAYGRADLETGRALEPGTVLRIGSLTKQFTAAAILLLAEQGRLSLDDDFRKFLPHYRDPGGTITLEHLLTHTSGIPSYTDLPGYIDGMARDMTVAQMIASFQDAPRLFEPGTRFAYSNSGYFLLGAVIEKVSGRSYADFVAQNIFAPLDMRCSAYEGHARHKVAQARGYRAVAGKFGPHAPLSMTQPYAAGSLVSCVDDLARWDAAITAGRLLKPASWARAFTPHKPGGGAPDGHGHGHGHGYGWAMGALKGSPTIGHGGGINGFSSYAMRLPQEQVYVAVLLNSESGVADPALIAHTAAGIAIGKPLGGAGPAAPAPLAPAVFDAYVGKYALAPGFVIEILRDGGRYLAKTNDEEPVEMFPRSDTLFYSTTVEAQLRFERGADGAAGRLILMQGGREMPGNRLE</sequence>
<dbReference type="Proteomes" id="UP000241421">
    <property type="component" value="Unassembled WGS sequence"/>
</dbReference>
<dbReference type="Pfam" id="PF00144">
    <property type="entry name" value="Beta-lactamase"/>
    <property type="match status" value="1"/>
</dbReference>
<dbReference type="InterPro" id="IPR001466">
    <property type="entry name" value="Beta-lactam-related"/>
</dbReference>
<reference evidence="3 4" key="1">
    <citation type="submission" date="2018-04" db="EMBL/GenBank/DDBJ databases">
        <title>Massilia violaceinigra sp. nov., a novel purple-pigmented bacterium isolated from Tianshan glacier, Xinjiang, China.</title>
        <authorList>
            <person name="Wang H."/>
        </authorList>
    </citation>
    <scope>NUCLEOTIDE SEQUENCE [LARGE SCALE GENOMIC DNA]</scope>
    <source>
        <strain evidence="3 4">B448-2</strain>
    </source>
</reference>
<evidence type="ECO:0000259" key="2">
    <source>
        <dbReference type="Pfam" id="PF00144"/>
    </source>
</evidence>
<name>A0A2U2HNG7_9BURK</name>
<dbReference type="SUPFAM" id="SSF56601">
    <property type="entry name" value="beta-lactamase/transpeptidase-like"/>
    <property type="match status" value="1"/>
</dbReference>
<feature type="region of interest" description="Disordered" evidence="1">
    <location>
        <begin position="1"/>
        <end position="28"/>
    </location>
</feature>
<dbReference type="GO" id="GO:0016787">
    <property type="term" value="F:hydrolase activity"/>
    <property type="evidence" value="ECO:0007669"/>
    <property type="project" value="UniProtKB-KW"/>
</dbReference>
<organism evidence="3 4">
    <name type="scientific">Massilia glaciei</name>
    <dbReference type="NCBI Taxonomy" id="1524097"/>
    <lineage>
        <taxon>Bacteria</taxon>
        <taxon>Pseudomonadati</taxon>
        <taxon>Pseudomonadota</taxon>
        <taxon>Betaproteobacteria</taxon>
        <taxon>Burkholderiales</taxon>
        <taxon>Oxalobacteraceae</taxon>
        <taxon>Telluria group</taxon>
        <taxon>Massilia</taxon>
    </lineage>
</organism>
<dbReference type="EMBL" id="PXWF02000121">
    <property type="protein sequence ID" value="PWF49019.1"/>
    <property type="molecule type" value="Genomic_DNA"/>
</dbReference>
<dbReference type="InterPro" id="IPR012338">
    <property type="entry name" value="Beta-lactam/transpept-like"/>
</dbReference>
<keyword evidence="4" id="KW-1185">Reference proteome</keyword>